<evidence type="ECO:0000313" key="2">
    <source>
        <dbReference type="EMBL" id="APW61649.1"/>
    </source>
</evidence>
<dbReference type="EMBL" id="CP019082">
    <property type="protein sequence ID" value="APW61649.1"/>
    <property type="molecule type" value="Genomic_DNA"/>
</dbReference>
<evidence type="ECO:0008006" key="4">
    <source>
        <dbReference type="Google" id="ProtNLM"/>
    </source>
</evidence>
<reference evidence="3" key="1">
    <citation type="submission" date="2016-12" db="EMBL/GenBank/DDBJ databases">
        <title>Comparative genomics of four Isosphaeraceae planctomycetes: a common pool of plasmids and glycoside hydrolase genes.</title>
        <authorList>
            <person name="Ivanova A."/>
        </authorList>
    </citation>
    <scope>NUCLEOTIDE SEQUENCE [LARGE SCALE GENOMIC DNA]</scope>
    <source>
        <strain evidence="3">PX4</strain>
    </source>
</reference>
<dbReference type="Pfam" id="PF04255">
    <property type="entry name" value="DUF433"/>
    <property type="match status" value="1"/>
</dbReference>
<evidence type="ECO:0000313" key="3">
    <source>
        <dbReference type="Proteomes" id="UP000186309"/>
    </source>
</evidence>
<dbReference type="PANTHER" id="PTHR34849">
    <property type="entry name" value="SSL5025 PROTEIN"/>
    <property type="match status" value="1"/>
</dbReference>
<protein>
    <recommendedName>
        <fullName evidence="4">DUF433 domain-containing protein</fullName>
    </recommendedName>
</protein>
<dbReference type="Gene3D" id="1.10.10.10">
    <property type="entry name" value="Winged helix-like DNA-binding domain superfamily/Winged helix DNA-binding domain"/>
    <property type="match status" value="1"/>
</dbReference>
<dbReference type="SUPFAM" id="SSF46689">
    <property type="entry name" value="Homeodomain-like"/>
    <property type="match status" value="1"/>
</dbReference>
<dbReference type="Proteomes" id="UP000186309">
    <property type="component" value="Chromosome"/>
</dbReference>
<dbReference type="InterPro" id="IPR009057">
    <property type="entry name" value="Homeodomain-like_sf"/>
</dbReference>
<sequence length="135" mass="15050">MEHTTKHSHMTSPGASHAPAVEHPADRIRIVSTPGVCGGRPRIDGHRIQVEDVAVWHERQGMSPDQILSEHPSLTLAEVHAALAYYYENRDRIDADLDEAKRYAAEMKAKAGPSLLELRIRSRTNDAQDDPLSPR</sequence>
<keyword evidence="3" id="KW-1185">Reference proteome</keyword>
<dbReference type="AlphaFoldDB" id="A0A1U7CRX9"/>
<dbReference type="InterPro" id="IPR007367">
    <property type="entry name" value="DUF433"/>
</dbReference>
<dbReference type="PANTHER" id="PTHR34849:SF1">
    <property type="entry name" value="SLR0770 PROTEIN"/>
    <property type="match status" value="1"/>
</dbReference>
<gene>
    <name evidence="2" type="ORF">BSF38_03174</name>
</gene>
<proteinExistence type="predicted"/>
<evidence type="ECO:0000256" key="1">
    <source>
        <dbReference type="SAM" id="MobiDB-lite"/>
    </source>
</evidence>
<name>A0A1U7CRX9_9BACT</name>
<organism evidence="2 3">
    <name type="scientific">Paludisphaera borealis</name>
    <dbReference type="NCBI Taxonomy" id="1387353"/>
    <lineage>
        <taxon>Bacteria</taxon>
        <taxon>Pseudomonadati</taxon>
        <taxon>Planctomycetota</taxon>
        <taxon>Planctomycetia</taxon>
        <taxon>Isosphaerales</taxon>
        <taxon>Isosphaeraceae</taxon>
        <taxon>Paludisphaera</taxon>
    </lineage>
</organism>
<dbReference type="STRING" id="1387353.BSF38_03174"/>
<feature type="region of interest" description="Disordered" evidence="1">
    <location>
        <begin position="1"/>
        <end position="23"/>
    </location>
</feature>
<dbReference type="KEGG" id="pbor:BSF38_03174"/>
<accession>A0A1U7CRX9</accession>
<dbReference type="InterPro" id="IPR036388">
    <property type="entry name" value="WH-like_DNA-bd_sf"/>
</dbReference>